<feature type="compositionally biased region" description="Low complexity" evidence="1">
    <location>
        <begin position="22"/>
        <end position="45"/>
    </location>
</feature>
<feature type="region of interest" description="Disordered" evidence="1">
    <location>
        <begin position="170"/>
        <end position="523"/>
    </location>
</feature>
<feature type="region of interest" description="Disordered" evidence="1">
    <location>
        <begin position="4861"/>
        <end position="4881"/>
    </location>
</feature>
<proteinExistence type="predicted"/>
<feature type="region of interest" description="Disordered" evidence="1">
    <location>
        <begin position="1172"/>
        <end position="1207"/>
    </location>
</feature>
<feature type="compositionally biased region" description="Low complexity" evidence="1">
    <location>
        <begin position="5483"/>
        <end position="5497"/>
    </location>
</feature>
<feature type="compositionally biased region" description="Basic and acidic residues" evidence="1">
    <location>
        <begin position="5504"/>
        <end position="5513"/>
    </location>
</feature>
<feature type="compositionally biased region" description="Low complexity" evidence="1">
    <location>
        <begin position="2050"/>
        <end position="2075"/>
    </location>
</feature>
<accession>E9AXJ0</accession>
<feature type="compositionally biased region" description="Low complexity" evidence="1">
    <location>
        <begin position="5463"/>
        <end position="5475"/>
    </location>
</feature>
<evidence type="ECO:0000313" key="3">
    <source>
        <dbReference type="Proteomes" id="UP000007259"/>
    </source>
</evidence>
<feature type="region of interest" description="Disordered" evidence="1">
    <location>
        <begin position="706"/>
        <end position="777"/>
    </location>
</feature>
<dbReference type="PANTHER" id="PTHR24216">
    <property type="entry name" value="PAXILLIN-RELATED"/>
    <property type="match status" value="1"/>
</dbReference>
<reference evidence="2 3" key="1">
    <citation type="journal article" date="2011" name="Genome Res.">
        <title>Chromosome and gene copy number variation allow major structural change between species and strains of Leishmania.</title>
        <authorList>
            <person name="Rogers M.B."/>
            <person name="Hilley J.D."/>
            <person name="Dickens N.J."/>
            <person name="Wilkes J."/>
            <person name="Bates P.A."/>
            <person name="Depledge D.P."/>
            <person name="Harris D."/>
            <person name="Her Y."/>
            <person name="Herzyk P."/>
            <person name="Imamura H."/>
            <person name="Otto T.D."/>
            <person name="Sanders M."/>
            <person name="Seeger K."/>
            <person name="Dujardin J.C."/>
            <person name="Berriman M."/>
            <person name="Smith D.F."/>
            <person name="Hertz-Fowler C."/>
            <person name="Mottram J.C."/>
        </authorList>
    </citation>
    <scope>NUCLEOTIDE SEQUENCE [LARGE SCALE GENOMIC DNA]</scope>
    <source>
        <strain evidence="2 3">MHOM/GT/2001/U1103</strain>
    </source>
</reference>
<feature type="region of interest" description="Disordered" evidence="1">
    <location>
        <begin position="1545"/>
        <end position="1569"/>
    </location>
</feature>
<feature type="region of interest" description="Disordered" evidence="1">
    <location>
        <begin position="1099"/>
        <end position="1140"/>
    </location>
</feature>
<feature type="region of interest" description="Disordered" evidence="1">
    <location>
        <begin position="660"/>
        <end position="680"/>
    </location>
</feature>
<dbReference type="KEGG" id="lmi:LMXM_25_1110"/>
<dbReference type="PhylomeDB" id="E9AXJ0"/>
<feature type="region of interest" description="Disordered" evidence="1">
    <location>
        <begin position="1624"/>
        <end position="1679"/>
    </location>
</feature>
<feature type="compositionally biased region" description="Low complexity" evidence="1">
    <location>
        <begin position="5516"/>
        <end position="5525"/>
    </location>
</feature>
<feature type="compositionally biased region" description="Polar residues" evidence="1">
    <location>
        <begin position="507"/>
        <end position="518"/>
    </location>
</feature>
<feature type="region of interest" description="Disordered" evidence="1">
    <location>
        <begin position="5992"/>
        <end position="6058"/>
    </location>
</feature>
<feature type="compositionally biased region" description="Basic and acidic residues" evidence="1">
    <location>
        <begin position="423"/>
        <end position="433"/>
    </location>
</feature>
<keyword evidence="3" id="KW-1185">Reference proteome</keyword>
<feature type="region of interest" description="Disordered" evidence="1">
    <location>
        <begin position="6230"/>
        <end position="6256"/>
    </location>
</feature>
<dbReference type="VEuPathDB" id="TriTrypDB:LmxM.25.1110"/>
<feature type="region of interest" description="Disordered" evidence="1">
    <location>
        <begin position="2959"/>
        <end position="2991"/>
    </location>
</feature>
<feature type="compositionally biased region" description="Low complexity" evidence="1">
    <location>
        <begin position="1666"/>
        <end position="1679"/>
    </location>
</feature>
<evidence type="ECO:0000256" key="1">
    <source>
        <dbReference type="SAM" id="MobiDB-lite"/>
    </source>
</evidence>
<feature type="compositionally biased region" description="Polar residues" evidence="1">
    <location>
        <begin position="1120"/>
        <end position="1136"/>
    </location>
</feature>
<feature type="region of interest" description="Disordered" evidence="1">
    <location>
        <begin position="894"/>
        <end position="921"/>
    </location>
</feature>
<feature type="region of interest" description="Disordered" evidence="1">
    <location>
        <begin position="6163"/>
        <end position="6183"/>
    </location>
</feature>
<feature type="region of interest" description="Disordered" evidence="1">
    <location>
        <begin position="1265"/>
        <end position="1284"/>
    </location>
</feature>
<feature type="region of interest" description="Disordered" evidence="1">
    <location>
        <begin position="549"/>
        <end position="609"/>
    </location>
</feature>
<feature type="compositionally biased region" description="Gly residues" evidence="1">
    <location>
        <begin position="1099"/>
        <end position="1117"/>
    </location>
</feature>
<feature type="compositionally biased region" description="Low complexity" evidence="1">
    <location>
        <begin position="4863"/>
        <end position="4879"/>
    </location>
</feature>
<name>E9AXJ0_LEIMU</name>
<dbReference type="OrthoDB" id="10251809at2759"/>
<feature type="compositionally biased region" description="Low complexity" evidence="1">
    <location>
        <begin position="1270"/>
        <end position="1282"/>
    </location>
</feature>
<feature type="region of interest" description="Disordered" evidence="1">
    <location>
        <begin position="4903"/>
        <end position="4926"/>
    </location>
</feature>
<feature type="compositionally biased region" description="Low complexity" evidence="1">
    <location>
        <begin position="57"/>
        <end position="88"/>
    </location>
</feature>
<feature type="compositionally biased region" description="Low complexity" evidence="1">
    <location>
        <begin position="714"/>
        <end position="736"/>
    </location>
</feature>
<feature type="compositionally biased region" description="Polar residues" evidence="1">
    <location>
        <begin position="118"/>
        <end position="129"/>
    </location>
</feature>
<dbReference type="Gene3D" id="2.120.10.80">
    <property type="entry name" value="Kelch-type beta propeller"/>
    <property type="match status" value="1"/>
</dbReference>
<feature type="compositionally biased region" description="Low complexity" evidence="1">
    <location>
        <begin position="2977"/>
        <end position="2987"/>
    </location>
</feature>
<feature type="region of interest" description="Disordered" evidence="1">
    <location>
        <begin position="5463"/>
        <end position="5525"/>
    </location>
</feature>
<feature type="region of interest" description="Disordered" evidence="1">
    <location>
        <begin position="1"/>
        <end position="148"/>
    </location>
</feature>
<dbReference type="InterPro" id="IPR015915">
    <property type="entry name" value="Kelch-typ_b-propeller"/>
</dbReference>
<feature type="region of interest" description="Disordered" evidence="1">
    <location>
        <begin position="2258"/>
        <end position="2288"/>
    </location>
</feature>
<feature type="region of interest" description="Disordered" evidence="1">
    <location>
        <begin position="2050"/>
        <end position="2078"/>
    </location>
</feature>
<feature type="region of interest" description="Disordered" evidence="1">
    <location>
        <begin position="5088"/>
        <end position="5114"/>
    </location>
</feature>
<dbReference type="SUPFAM" id="SSF117281">
    <property type="entry name" value="Kelch motif"/>
    <property type="match status" value="1"/>
</dbReference>
<organism evidence="2 3">
    <name type="scientific">Leishmania mexicana (strain MHOM/GT/2001/U1103)</name>
    <dbReference type="NCBI Taxonomy" id="929439"/>
    <lineage>
        <taxon>Eukaryota</taxon>
        <taxon>Discoba</taxon>
        <taxon>Euglenozoa</taxon>
        <taxon>Kinetoplastea</taxon>
        <taxon>Metakinetoplastina</taxon>
        <taxon>Trypanosomatida</taxon>
        <taxon>Trypanosomatidae</taxon>
        <taxon>Leishmaniinae</taxon>
        <taxon>Leishmania</taxon>
    </lineage>
</organism>
<feature type="region of interest" description="Disordered" evidence="1">
    <location>
        <begin position="3207"/>
        <end position="3238"/>
    </location>
</feature>
<feature type="compositionally biased region" description="Polar residues" evidence="1">
    <location>
        <begin position="452"/>
        <end position="466"/>
    </location>
</feature>
<feature type="compositionally biased region" description="Basic and acidic residues" evidence="1">
    <location>
        <begin position="894"/>
        <end position="907"/>
    </location>
</feature>
<evidence type="ECO:0000313" key="2">
    <source>
        <dbReference type="EMBL" id="CBZ27681.1"/>
    </source>
</evidence>
<dbReference type="RefSeq" id="XP_003876166.1">
    <property type="nucleotide sequence ID" value="XM_003876117.1"/>
</dbReference>
<protein>
    <submittedName>
        <fullName evidence="2">Uncharacterized protein</fullName>
    </submittedName>
</protein>
<feature type="compositionally biased region" description="Polar residues" evidence="1">
    <location>
        <begin position="281"/>
        <end position="290"/>
    </location>
</feature>
<sequence length="6542" mass="679555">MEAKGSRGGEPQLRPHTSMDESATPPTASSVAKASTASVNTATSPLQSSDGEDDNRAPNSAALSPDSASPSSSIASSSFSMFSQSTTTRRGEEGKREECAERGSAASLAPSLTKRSRVLSSSPAATRKNSPGEFAVPLASPAPTQPEGALPLLSTAALAEVVAVPASAADPLGSTINTDVPMHGDPLSPSPTAPQSSAPSLVAPEEVPTPSVGDAAEEGSAPPAAPGTLPASAAAAVDERVVDAGGAKCVTEGDESEGSGASASHSLHCDNGAPMDGRAETSPNVEQPSALSGECLPATWTEPPPPPSHASADAGVRRSEEHSNAPSGSPHAPPSASASFLRESPEEPPSLLRIAPEEQLRHSGGLSGTIDSNSDKIEGAATCGDAGGGWGSQRRPHHSSAHRNGAIAERDETQNDGSVSGDSDAREGSERCGRLRGSGHRRRTRELDTEASHTSPLHASGSQSHQEGFPAWGPFPSPTAALDAGLTSMAGAAANDVPQPRAAPQHPSCSFSASTHAHTPNVKASTAAPSLTAADALASIHTMGISSTQARLLPTERRRSSRELLSSGRPDMVFQTAEDESDEVAAPEGKGFQSSTRARQQQGQEERACTEDDVVGKATVVAITAEEAPAPPSLPPATHVREAAAVAVAPLLLHPKERQGDKRAEALASASAPPLRPTPVVAMTRGAMSLDGGASATGAPALSTAVLPAPAHPSPLGSSPSALAVSSPPAQSTTHHQPPPPPPPPSSSAVATLAPSSATAKEAAAARGGHDADRAVATSTSAASVELDAVPTALHSVSIFPALPVPVAAATAAAGSIGEPHRDAHLASLLCVNRPISLDRAVGGSGSVETAGSCTTLKSAVTGQNLPSLGGVRGSAVLGQTPLSMAQFADRCTWSEDGSRHGSDADNRSASSTGEEREGTESWQLHAAANYRHGYDSSGSFYSYSYGSSFSTGSITGSTIRGFRSSVIVSAPRLHDEGEGAVTGDTAEASGTEVVKLVEYEEVTPVVRGKGGLLGWLCCGRKRATEGVRTSRMEVHRVRCTAECTPREHSIGRSALHAGWHKDLPRREGSAASPVATAGAVRANIATRSADKAVRQAGLGGMRSGGAAGSEGSGPPQGLGSATGTPHSSETGTAESGNKGMGEAAAYAGCRGSTSSYADGEAPLISRADTLAPSHDGAEEMREEDSDVRSQGEGAESAAAAAEQNRTSPLDVVGQAAFGSSASTSFARLDVSVSVNTKASSSADWWPEVDGANYSSGMGVLGSDGGVPEGDGSAPSAAADAAEAPDHYNRAVGCTGGGGGVEEREEGAVTTASTAPHPLWTLLASTAELPRLRAWDAEPPVAASPGLLHQEREAKRLEVKYNEEAVTAAEEAQQAFRQAVQELMVHPPRQCFFVSVHGLRHWCSALHCPQQAPRAAFANGAAAMLAGGWPDAWGGNAQAGAPIMEDPKWMAVRLAIYVHDSAGERLVAAGSVFSLPSNLEALRRCLGCGGGGIVEHPSTGGYGRDSWSDLLVFQLPESASEGVAEGMQEAEVRDHDSIVSITAEGTTGHCSDRGDGGGDAPSHRASGCGLTDSSHLGSLGACRILYVKLEERGERWVSLGDACVCAAATRPSEAASCGTRADSSVADAQPATSAATTGTIGGGAGGLVTSSQQDEEDTPPSSVGRPAGPLSPSSSLPLAGEAALPSFSAREAEAGCDGTRHAIGATAETDSVHVRASDDGGGDECAPATGTRLEECWRPLAVSPPLLPADLCQLQSNQPPLLTALGTTAEAAASAVACPGQPLPQLSCRLRWAQEPRPRSTAAPEPVPQVPSAEQGLSAWASLGTAITEYERVCRCAFTGAVSALTAESHTPSRPLTVLWNTIPSHLAAENEKPQEVRTASVATAPLQRWCGGELAPRGHAMEALIVCSVVVRGAAAILFAHELADTPESRYCPPTSISVTGGCDGVVVEGAAAVGADGAHGTPVAHRAPVMQYNISFHAVLTRDTASSLLFTVHGAASPADVFGFAVWTPFDAASAAHVQSRHRHGEDAGVGGVADVWLPLFAPASADAAPPATTPAQQRKASSSGISSATLSSTNKGQKRSATGLLLVGWLHCDIEAVFLPSLAEAAVQQLWNGPQHSLSSLAAEAGGESGHGGCCMGHGISVDDDTLVDFSVMEGVGLRPLATELGMPLSPTPLRWDDSATWGNNGTCAHVYCEVLALQQQRQQGTSHQVPGWVPHAADVFALASSSSTAGAAMHRPHSSGYRLRAAARNDFPAMSFSSESDGQGRVARRAPLSDSGEGAEARSAYDTRTWTVVTGAEPNAVLPVTDSVAHTNYPRWRHTFRCGLALLSSLHLRVFDLCQYRLGGDGREATPQDAERGSARGRLGGVSEGRAMLLGTTTVSSWLLRRLLCRSSGEGCAWLPLLWTPGAAARPVTASATANGKASFQKHFFPAVCNGFVLVEWRRVPQATAVARLPCSGEASSWCASVTRRLLSSKGRHTTASAARTRSFLGTLRKLHDYPQLWYHPMPSPGTEPNSVTAVPTAYSRQLGWITPEVVPWLRVHEVRLQWPWLQHLLCMHGGQAQLSLRYPTAQGEMRLLAQCLLVPLRELVGPSTSTVCGGRPSRVHSRQTRDATALYGLVLSGAPSDDAAPPPSAAAPAEATLCLPASPLIEVQVWWYPRSGTGSAAGGGLVAPFRFIGRGEWRFPVHEEAAGMRGLVAGTGQGGFEEALNAHLTTAGEAGLACLSDGEEEGGAAMGLAPLPTALRSFFTPHEADLRVAPVHSTGLPQHLEGGVLTWRLMSVPRLLCDDWGKVPPAMPRPLPGSSSCVEGPCGDVRRPLRPSPAAVPASTWVWPDVGTPAVVHVEVCDMICFDHTDGPCIDAVHATATVQIAVSGTTCVGSPTETPSDESAAITAARCWMCPGDAPPPDASRVAYALSPVHNRAANAAGTWNDMGGYQQQYQLPTSQASWAVKTPLQPPQATAAAGGGEKGAARRAVPGVGASGHPTVEVQWPPRRFGWVDDAPPSLSVWVMTPPSLSRGAGAAGDTAAAATEVKERVWGAVRLPGLDAFTSTSGVLWLPLFQSYTASPLAAEVPRCTATEDMALSSISSGSGTGEHCGALSLSPPPSTVEWVHGGIAATAPPQSTRLPGDALDSLVMMAAPRAAIVVKHVGFVAVRYAHNMQRRAADAATTRGTEPSAAGPRALLVRVGSLHRRFPVRAAARHTLSPLSSPPPSVSCTPVSEAPLTPPSDAASTHRSSAWTALAAVDNAADTAAATGVLLDNASGDADVLLGFEAHQLWVRAPDADIGRDDSREASGSSRVAVFPLPRRDTGDGGSLQLRVQARVAASGVMATSTMYFDPGGDEATPEGAQWVPLVVRRRLHDEHGVGYDGEGESVVAELLVQWRVVDLSVVTAPPRSTFSPMSLQRLVREFCGGGDASCTYTVLPALSAATQIHRNSLRQSCAGAQQHAGFLRLPGSERRVQDTVTAEQASRVLSRVLCTTQPRHRRCVYWTLDQLFVQCSARQRRMWAALQRGTTASPQEVLVDGENDDAASAPIRFRLEVQLRWPAEWSAAWRGIASSSPRRVPLEAEMGAAASLSPAAAASATPTAGTVPLNVWIDSGEGVFAESSSPAAPGAAGADGAAAYASEERLLSCAALPPLCLVLPSAQDIDRVLGDLGLAARFSLTFALFLVPQWRGDKDSPEKRTSDVCVGTGRTPMAASPSVQFGLTSLLPSVSRRSGGGPPCADAAGADAKGGVETVPPLLRWRARVTESLPVSPPASSVLCTSPKVRDLTVDSGKAMGDDVARCGEQMPSWSFSSSLVSSSAAKEEVIEGDGRTQTTGAAAAPLLPRTPALAHVAVTRIELCGVDVSLARGAVQRHLRALPPATVTVMTADVTDAAAAPTDRRGGAGTEASAVHQLLPCLLPLRPTAASPPIHASSTPPLPMARLDETQPFPPPLERYMWSVDVCIAAPVSQLVFYVSVPVAALRSTRVEEAWLQPRSPSSEAEQQDADSQSVDARWRLWHGDQVNVVGKAAYALNLLDQVKGARRTCDDSRLISAAQTANCTRDVVLEVESLVHGRWLGRLWLQVDITAADLLMRDAASVFFTSRMTLSVQRCSGFAVGDVPLTYRAEETYVRLRERAALLCERRGRLPRRLRQQLKEIRQIRHQLRQGQSQQRDGVLANHVTPSTAGVVRLTSAWGEPGAGPSSTHTSNPFALPTAAELVRQRSRATTSSSSTCAPLLCVSRDTNTAHITNSATATVHLELCQASNGVTVAAGQVVLPLRSARTLWHDGAWHPPVSTVTSPLLMRVDLQPCTVSEMPTPHIRPVTPSGGEADVTATWVAHPARGDTWLTCICLKLTAGGDGAATPPRQLFLRWVYCFEATAYPETEHAVDMPLRLRSSSTANGHGGKSAQTPHACHRLGYSAPVYWSGAAMQLPRIGPVGATIRRVELLEVTPLSCAHLLVGGEAWGVAQPSPLRSKLPTRDACMTTRLAVHVWTVADELCFETGHRQAQDSGEDALMWLTCGGASAGGSGRCSPGYEVLLGLYTSSSLARCAAQLLQQRRLQATGAGMPIAPLALAKQPPRLPPHAGVNAPVACNASGPLKVDGSSSSPPTPHVRSHASTSSAKGVVVPGAVGSGGGVAMRALTFRCGGAALATLELGQVDTISCCVVAARGRRDRGAALRVHQLPGPENSSGAVDRPEASIVVLDAGRATSLLQERCSTEDLPQAAPGSSPLASAQLTATWLPTLELSRSTMVAPCATAAPPGADAHHSAQKARLQEVRGALLRVVLPLAQPDPVVAAAGDGKADDDAGSGSDDGVAAIKEEEFRIEVSVRGRRCGAGVDETATTAYYVSDPLCASDIFRSARSYGERSGIGSSADTTAAAAGGESPLSMSPSQWLSTLVMRLVQAPASAGTTGSATCERSEKGREAGPLSPRMAPTATMEVTWSLDVLGVLRTSACAAGVVLASAKCARRRADRDAGDGAHRAKAVFGSLARMADHTDEDDDASGGGMGMRQLEAYATWTDFFAAQDGVEKMRAAQAELRHWRCTIVGVEVAGVELPSWCSTGVETDADTEDEVYDIAQCTSLLAQLVLPMGAPSSAAGAHAEGQPTQDSDGTGHHYRRRVRSKGGLVMGVARATVTRMDRGARLDTETAPTSCYPATVKGGACSARSVAPVSSRSGPRRHRYTGTFTPLSWSMAVSDMIGQAAAAAAVHREGKGAAPTVGGAPAAGLTVWQLLGRAPASSFSARNSIDNNHSTAENTTQLVYNLGTTQLAGLLHECALYLVQVLGRWLSDVYTTEERDALLGAAALYPTQWMPLAPVTPIMGGTHGDARVRFKCAYSYHGPALLLPRSLSMVAPSCITAPRVLADAVCCAQLDHVQLAYTSLDGTEATATMTGPHCRNSASAAAAWLSRLSLVMRVRVTTERAVDGAVIHSRNVAQWHTRLASAPCGGAPLIAEAAWVGGTVAPFAPTASSSSSSSSAAPQPTPAPTAPVAAPVPVTVLPSAGRAAESPQDRGDEARQRIATAASAAPPSVTEVVPLLPTSSFFCWHPPSLEEAMEGYSVAQTSAAAPAAHATETTTTTLVEIVLVLADEKTEEGDDAVANSQGRLPGSGGGVVAGTVVGRGQLRLGSSSSKEVVWDAAEGRVESGWRLYAPLSVRLPVSAEAALPRSGCDAPTRAVAAGEGVQGEPHPLLAFSFDLLIFTAPSMAQVAALQASRAAQAEQRRRSLSVLQRTEEVLATLATADYLLHEQGNELNKGACSIAAGEPRMTLRQFSQMWVSRKPYQLLRVPPIVIRVDTFAVLDGVPSSSARRVAALSGGGNNKGGPTRLSQTLWTTLRRRVVRRASTHDVTDAVPCPSQRCSGGGFSSGTSDAAVSVEVQVWLVDEQTGEVRVPVWTLLSNGPPLRSSGGGATCNLSHIPSLASHLHAGRAILQNVQRLRLDWCSEDEGARSQSMSLLASLAGLLGSASVSYMATNGSACTWVSGGLRRRCAQHTRHGTCHASKVQGSAGGGNSDRGAVEPAPPLLRSAAHHTSPGRRCRQPLVPPRAAGVAAQPSPPPPPPGLDSCTASCQLDYALYGSHFLSCAAAAQDGQGTRPGWRCEAHASVTGPFSAASPSMNAGSRLFHSATLVGRRIWLLGGWMSPPGATTLPSTLAALVGTARLVERRRREVRQAVTHGSDNDATGDRLSPAPLMECSSRRASTSAPSARCKAGDAPSSASLRWCEVVQSVQCLNDGFPAPPVDTPSPSSQAEDSRDAAGATRRRLAAPPRLACHVAVTCGDRYVAVFGGLMAPTGTDDDEPVATSAVHVYDTVQGTWSAQYEPNTGDVQGEWPVARYGHCVAPVPGTGGARQPRSYFVFGGATTTPSCRTVLVPPAQLLWMWTPMQGVRLQHGSSGAVEDVSMHSAWRRVQLPVELITPLAGRFLSQLHAYSAVEVAAAVCGDEEPLDDGAAVPPEPGFASIILCVAGGMTAPALHKVPATSHDQWPFATEASAADAYRAFCERVEPWFAHPASDVASVLVACVCERQQQLPSLPAYSAPPSQVRTRTH</sequence>
<feature type="region of interest" description="Disordered" evidence="1">
    <location>
        <begin position="4591"/>
        <end position="4614"/>
    </location>
</feature>
<feature type="compositionally biased region" description="Pro residues" evidence="1">
    <location>
        <begin position="737"/>
        <end position="746"/>
    </location>
</feature>
<dbReference type="Proteomes" id="UP000007259">
    <property type="component" value="Chromosome 25"/>
</dbReference>
<gene>
    <name evidence="2" type="ORF">LMXM_25_1110</name>
</gene>
<dbReference type="GeneID" id="13449208"/>
<feature type="compositionally biased region" description="Low complexity" evidence="1">
    <location>
        <begin position="218"/>
        <end position="236"/>
    </location>
</feature>
<dbReference type="EMBL" id="FR799578">
    <property type="protein sequence ID" value="CBZ27681.1"/>
    <property type="molecule type" value="Genomic_DNA"/>
</dbReference>
<dbReference type="OMA" id="DTVQGTW"/>
<feature type="compositionally biased region" description="Basic and acidic residues" evidence="1">
    <location>
        <begin position="89"/>
        <end position="101"/>
    </location>
</feature>
<dbReference type="PANTHER" id="PTHR24216:SF65">
    <property type="entry name" value="PAXILLIN-LIKE PROTEIN 1"/>
    <property type="match status" value="1"/>
</dbReference>
<feature type="compositionally biased region" description="Low complexity" evidence="1">
    <location>
        <begin position="747"/>
        <end position="767"/>
    </location>
</feature>
<feature type="compositionally biased region" description="Low complexity" evidence="1">
    <location>
        <begin position="324"/>
        <end position="339"/>
    </location>
</feature>
<feature type="compositionally biased region" description="Low complexity" evidence="1">
    <location>
        <begin position="1191"/>
        <end position="1204"/>
    </location>
</feature>